<dbReference type="Gene3D" id="3.40.50.300">
    <property type="entry name" value="P-loop containing nucleotide triphosphate hydrolases"/>
    <property type="match status" value="2"/>
</dbReference>
<sequence length="328" mass="36779">MWQPLTFHRELSKKMRIFIIMICSMGYILFAALLRCSSGAEAGSPVLFLDMSVIRGIVTQFQMLISVYLVLKLNQTGYITALGLNGFSMLTAILVILFSESLSPLPGIVSYGAVLIILTLIVRYKAQLDIFFNQIEIQKQQLEISQKKLYEQAFYDSLTNLPNRDYYLESLVGANGAGKSTLLKVLLGELTLPGCKINRLGKFAYIPQLEEVIFQEIKDFALTGKLGVSQIEAQTMSGGEETRLKIAQALSEQVHGIFADEPTSHLDRAGIDFLIGQLKYFSGALLVISHDRYFLDEVIDKIWELKDGKITTCCRKAPSFNYGDIRQF</sequence>
<dbReference type="STRING" id="1121420.SAMN02746098_03656"/>
<dbReference type="SMART" id="SM00382">
    <property type="entry name" value="AAA"/>
    <property type="match status" value="1"/>
</dbReference>
<keyword evidence="4" id="KW-1185">Reference proteome</keyword>
<dbReference type="PANTHER" id="PTHR42855">
    <property type="entry name" value="ABC TRANSPORTER ATP-BINDING SUBUNIT"/>
    <property type="match status" value="1"/>
</dbReference>
<feature type="transmembrane region" description="Helical" evidence="1">
    <location>
        <begin position="78"/>
        <end position="99"/>
    </location>
</feature>
<dbReference type="SUPFAM" id="SSF52540">
    <property type="entry name" value="P-loop containing nucleoside triphosphate hydrolases"/>
    <property type="match status" value="1"/>
</dbReference>
<dbReference type="RefSeq" id="WP_427846321.1">
    <property type="nucleotide sequence ID" value="NZ_FQXJ01000015.1"/>
</dbReference>
<evidence type="ECO:0000313" key="4">
    <source>
        <dbReference type="Proteomes" id="UP000183954"/>
    </source>
</evidence>
<evidence type="ECO:0000256" key="1">
    <source>
        <dbReference type="SAM" id="Phobius"/>
    </source>
</evidence>
<dbReference type="EMBL" id="FQXJ01000015">
    <property type="protein sequence ID" value="SHI27709.1"/>
    <property type="molecule type" value="Genomic_DNA"/>
</dbReference>
<dbReference type="AlphaFoldDB" id="A0A1M5ZUH5"/>
<dbReference type="CDD" id="cd03221">
    <property type="entry name" value="ABCF_EF-3"/>
    <property type="match status" value="1"/>
</dbReference>
<name>A0A1M5ZUH5_9FIRM</name>
<dbReference type="Proteomes" id="UP000183954">
    <property type="component" value="Unassembled WGS sequence"/>
</dbReference>
<keyword evidence="1" id="KW-0472">Membrane</keyword>
<accession>A0A1M5ZUH5</accession>
<dbReference type="PANTHER" id="PTHR42855:SF2">
    <property type="entry name" value="DRUG RESISTANCE ABC TRANSPORTER,ATP-BINDING PROTEIN"/>
    <property type="match status" value="1"/>
</dbReference>
<evidence type="ECO:0000313" key="3">
    <source>
        <dbReference type="EMBL" id="SHI27709.1"/>
    </source>
</evidence>
<keyword evidence="1" id="KW-1133">Transmembrane helix</keyword>
<feature type="transmembrane region" description="Helical" evidence="1">
    <location>
        <begin position="105"/>
        <end position="124"/>
    </location>
</feature>
<dbReference type="InterPro" id="IPR027417">
    <property type="entry name" value="P-loop_NTPase"/>
</dbReference>
<protein>
    <recommendedName>
        <fullName evidence="2">AAA+ ATPase domain-containing protein</fullName>
    </recommendedName>
</protein>
<proteinExistence type="predicted"/>
<feature type="transmembrane region" description="Helical" evidence="1">
    <location>
        <begin position="52"/>
        <end position="71"/>
    </location>
</feature>
<feature type="domain" description="AAA+ ATPase" evidence="2">
    <location>
        <begin position="165"/>
        <end position="309"/>
    </location>
</feature>
<dbReference type="InterPro" id="IPR051309">
    <property type="entry name" value="ABCF_ATPase"/>
</dbReference>
<organism evidence="3 4">
    <name type="scientific">Desulfosporosinus lacus DSM 15449</name>
    <dbReference type="NCBI Taxonomy" id="1121420"/>
    <lineage>
        <taxon>Bacteria</taxon>
        <taxon>Bacillati</taxon>
        <taxon>Bacillota</taxon>
        <taxon>Clostridia</taxon>
        <taxon>Eubacteriales</taxon>
        <taxon>Desulfitobacteriaceae</taxon>
        <taxon>Desulfosporosinus</taxon>
    </lineage>
</organism>
<dbReference type="InterPro" id="IPR003593">
    <property type="entry name" value="AAA+_ATPase"/>
</dbReference>
<keyword evidence="1" id="KW-0812">Transmembrane</keyword>
<reference evidence="4" key="1">
    <citation type="submission" date="2016-11" db="EMBL/GenBank/DDBJ databases">
        <authorList>
            <person name="Varghese N."/>
            <person name="Submissions S."/>
        </authorList>
    </citation>
    <scope>NUCLEOTIDE SEQUENCE [LARGE SCALE GENOMIC DNA]</scope>
    <source>
        <strain evidence="4">DSM 15449</strain>
    </source>
</reference>
<gene>
    <name evidence="3" type="ORF">SAMN02746098_03656</name>
</gene>
<evidence type="ECO:0000259" key="2">
    <source>
        <dbReference type="SMART" id="SM00382"/>
    </source>
</evidence>